<accession>A0A835Y161</accession>
<feature type="region of interest" description="Disordered" evidence="1">
    <location>
        <begin position="584"/>
        <end position="612"/>
    </location>
</feature>
<gene>
    <name evidence="2" type="ORF">HYH03_007940</name>
</gene>
<sequence length="677" mass="72598">MSGSRQPVCLETIVRQLSVEAGDQIIDALLGAAPPAEFEASYGYRNTNCSSLRASSRYLRDFVDGATRRVYLKSSVGAKTLEALKLERWPRVTSLDILLEPKGPDMCEEGLGSTTQQLNTFVLMPATPQSLSSRQRITSLAVRWESDDVKDSVEPETELEELPSISPLTVSHLALLFPALRELNLDVTVAPKISLHLRMMYDTLAALPYMDTLRLPTWSALSGIGALATSLKRLRISAPYGLTNVLAASDIDTLCQLKALEELRIEHARAKRAFVGRLLESLPEDRPTLGVRLEFVVLEDVDNESYLGGTWDISCRDGVIERVECTACLRELAAVADSVTRRIKTLLVTSLAMWEEPVSSAKARLVIALVKRCEAVDLRQMLVTSSLPPVLQAVGLLGLPSEAILFRPGEGLQFELQTRALKAAADASADAAGPGPSRAGAATASAATSAPGLPSPREVLQRAVDSLASANPSLDGPHLPGSARQCRGRRHVFLVRGPFISTLALTPAAVVPWLAALAQSPRAQAARQAAQQEDPLPARQRSAVWPVTSVQLLPGAGAMLVRLLPRHGGVEMLQAAAAASQQALGQAQGRGRGKGKGKGQAQGDGDGQGQSGFELRYVGDEMAEYLKPPPVLTQHVQQVMQSALDSAAARGATPAACLEWVVAVAAFWQDLPERMRT</sequence>
<name>A0A835Y161_9CHLO</name>
<feature type="region of interest" description="Disordered" evidence="1">
    <location>
        <begin position="427"/>
        <end position="455"/>
    </location>
</feature>
<evidence type="ECO:0000313" key="2">
    <source>
        <dbReference type="EMBL" id="KAG2494013.1"/>
    </source>
</evidence>
<feature type="compositionally biased region" description="Gly residues" evidence="1">
    <location>
        <begin position="598"/>
        <end position="610"/>
    </location>
</feature>
<organism evidence="2 3">
    <name type="scientific">Edaphochlamys debaryana</name>
    <dbReference type="NCBI Taxonomy" id="47281"/>
    <lineage>
        <taxon>Eukaryota</taxon>
        <taxon>Viridiplantae</taxon>
        <taxon>Chlorophyta</taxon>
        <taxon>core chlorophytes</taxon>
        <taxon>Chlorophyceae</taxon>
        <taxon>CS clade</taxon>
        <taxon>Chlamydomonadales</taxon>
        <taxon>Chlamydomonadales incertae sedis</taxon>
        <taxon>Edaphochlamys</taxon>
    </lineage>
</organism>
<dbReference type="Proteomes" id="UP000612055">
    <property type="component" value="Unassembled WGS sequence"/>
</dbReference>
<evidence type="ECO:0000313" key="3">
    <source>
        <dbReference type="Proteomes" id="UP000612055"/>
    </source>
</evidence>
<dbReference type="AlphaFoldDB" id="A0A835Y161"/>
<dbReference type="EMBL" id="JAEHOE010000034">
    <property type="protein sequence ID" value="KAG2494013.1"/>
    <property type="molecule type" value="Genomic_DNA"/>
</dbReference>
<proteinExistence type="predicted"/>
<evidence type="ECO:0000256" key="1">
    <source>
        <dbReference type="SAM" id="MobiDB-lite"/>
    </source>
</evidence>
<comment type="caution">
    <text evidence="2">The sequence shown here is derived from an EMBL/GenBank/DDBJ whole genome shotgun (WGS) entry which is preliminary data.</text>
</comment>
<keyword evidence="3" id="KW-1185">Reference proteome</keyword>
<protein>
    <submittedName>
        <fullName evidence="2">Uncharacterized protein</fullName>
    </submittedName>
</protein>
<reference evidence="2" key="1">
    <citation type="journal article" date="2020" name="bioRxiv">
        <title>Comparative genomics of Chlamydomonas.</title>
        <authorList>
            <person name="Craig R.J."/>
            <person name="Hasan A.R."/>
            <person name="Ness R.W."/>
            <person name="Keightley P.D."/>
        </authorList>
    </citation>
    <scope>NUCLEOTIDE SEQUENCE</scope>
    <source>
        <strain evidence="2">CCAP 11/70</strain>
    </source>
</reference>